<evidence type="ECO:0000313" key="2">
    <source>
        <dbReference type="Proteomes" id="UP000553963"/>
    </source>
</evidence>
<dbReference type="InterPro" id="IPR019660">
    <property type="entry name" value="Put_sensory_transdc_reg_YbjN"/>
</dbReference>
<evidence type="ECO:0000313" key="1">
    <source>
        <dbReference type="EMBL" id="MBB3933118.1"/>
    </source>
</evidence>
<proteinExistence type="predicted"/>
<dbReference type="CDD" id="cd17033">
    <property type="entry name" value="DR1245-like"/>
    <property type="match status" value="1"/>
</dbReference>
<keyword evidence="2" id="KW-1185">Reference proteome</keyword>
<reference evidence="1 2" key="1">
    <citation type="submission" date="2020-08" db="EMBL/GenBank/DDBJ databases">
        <title>Genomic Encyclopedia of Type Strains, Phase IV (KMG-IV): sequencing the most valuable type-strain genomes for metagenomic binning, comparative biology and taxonomic classification.</title>
        <authorList>
            <person name="Goeker M."/>
        </authorList>
    </citation>
    <scope>NUCLEOTIDE SEQUENCE [LARGE SCALE GENOMIC DNA]</scope>
    <source>
        <strain evidence="1 2">DSM 25966</strain>
    </source>
</reference>
<dbReference type="Pfam" id="PF10722">
    <property type="entry name" value="YbjN"/>
    <property type="match status" value="1"/>
</dbReference>
<sequence length="167" mass="18912">MSLIEFETEDRPVNPLDRIEHVAAANDWNFERSADDELTISVGGGWCDYHVSFSWMEDMEAVHLACAFDLKVTDPRKLEVMRLLSLVNEQLWIGHFDLWSKEGVVMYRQTLLLAGGAEPNSAQIEGLLENAVESCERYYQAFQFVVWAGKSAAESLETVMFETVGEA</sequence>
<gene>
    <name evidence="1" type="ORF">GGR25_004182</name>
</gene>
<name>A0A840AVC5_9HYPH</name>
<dbReference type="RefSeq" id="WP_183400761.1">
    <property type="nucleotide sequence ID" value="NZ_JACIDS010000005.1"/>
</dbReference>
<organism evidence="1 2">
    <name type="scientific">Kaistia hirudinis</name>
    <dbReference type="NCBI Taxonomy" id="1293440"/>
    <lineage>
        <taxon>Bacteria</taxon>
        <taxon>Pseudomonadati</taxon>
        <taxon>Pseudomonadota</taxon>
        <taxon>Alphaproteobacteria</taxon>
        <taxon>Hyphomicrobiales</taxon>
        <taxon>Kaistiaceae</taxon>
        <taxon>Kaistia</taxon>
    </lineage>
</organism>
<accession>A0A840AVC5</accession>
<dbReference type="AlphaFoldDB" id="A0A840AVC5"/>
<dbReference type="EMBL" id="JACIDS010000005">
    <property type="protein sequence ID" value="MBB3933118.1"/>
    <property type="molecule type" value="Genomic_DNA"/>
</dbReference>
<comment type="caution">
    <text evidence="1">The sequence shown here is derived from an EMBL/GenBank/DDBJ whole genome shotgun (WGS) entry which is preliminary data.</text>
</comment>
<protein>
    <recommendedName>
        <fullName evidence="3">YbjN domain-containing protein</fullName>
    </recommendedName>
</protein>
<evidence type="ECO:0008006" key="3">
    <source>
        <dbReference type="Google" id="ProtNLM"/>
    </source>
</evidence>
<dbReference type="Proteomes" id="UP000553963">
    <property type="component" value="Unassembled WGS sequence"/>
</dbReference>